<keyword evidence="1" id="KW-0547">Nucleotide-binding</keyword>
<dbReference type="SUPFAM" id="SSF55874">
    <property type="entry name" value="ATPase domain of HSP90 chaperone/DNA topoisomerase II/histidine kinase"/>
    <property type="match status" value="1"/>
</dbReference>
<dbReference type="InterPro" id="IPR050267">
    <property type="entry name" value="Anti-sigma-factor_SerPK"/>
</dbReference>
<organism evidence="1 2">
    <name type="scientific">Actinomadura gamaensis</name>
    <dbReference type="NCBI Taxonomy" id="1763541"/>
    <lineage>
        <taxon>Bacteria</taxon>
        <taxon>Bacillati</taxon>
        <taxon>Actinomycetota</taxon>
        <taxon>Actinomycetes</taxon>
        <taxon>Streptosporangiales</taxon>
        <taxon>Thermomonosporaceae</taxon>
        <taxon>Actinomadura</taxon>
    </lineage>
</organism>
<evidence type="ECO:0000313" key="1">
    <source>
        <dbReference type="EMBL" id="MFC4912967.1"/>
    </source>
</evidence>
<dbReference type="CDD" id="cd16936">
    <property type="entry name" value="HATPase_RsbW-like"/>
    <property type="match status" value="1"/>
</dbReference>
<dbReference type="Proteomes" id="UP001595872">
    <property type="component" value="Unassembled WGS sequence"/>
</dbReference>
<keyword evidence="1" id="KW-0067">ATP-binding</keyword>
<protein>
    <submittedName>
        <fullName evidence="1">ATP-binding protein</fullName>
    </submittedName>
</protein>
<name>A0ABV9UD31_9ACTN</name>
<proteinExistence type="predicted"/>
<dbReference type="InterPro" id="IPR036890">
    <property type="entry name" value="HATPase_C_sf"/>
</dbReference>
<sequence>MQHQSNVSITAKEWLHGGQALSWRLVFPGRGDQAKPARSFVGSFFAESEREDDAKLIACELISNALLHSRSGDPGGWFGVEVRRGRLMRIAVQDLGGRGVPRPVSSAARPTLAVGGRGLRAVSDLSAGWGVCGTPETGHLVWADVAVNAPSGWACRGGGHEPPVR</sequence>
<dbReference type="EMBL" id="JBHSIT010000014">
    <property type="protein sequence ID" value="MFC4912967.1"/>
    <property type="molecule type" value="Genomic_DNA"/>
</dbReference>
<reference evidence="2" key="1">
    <citation type="journal article" date="2019" name="Int. J. Syst. Evol. Microbiol.">
        <title>The Global Catalogue of Microorganisms (GCM) 10K type strain sequencing project: providing services to taxonomists for standard genome sequencing and annotation.</title>
        <authorList>
            <consortium name="The Broad Institute Genomics Platform"/>
            <consortium name="The Broad Institute Genome Sequencing Center for Infectious Disease"/>
            <person name="Wu L."/>
            <person name="Ma J."/>
        </authorList>
    </citation>
    <scope>NUCLEOTIDE SEQUENCE [LARGE SCALE GENOMIC DNA]</scope>
    <source>
        <strain evidence="2">KLKA75</strain>
    </source>
</reference>
<keyword evidence="2" id="KW-1185">Reference proteome</keyword>
<accession>A0ABV9UD31</accession>
<comment type="caution">
    <text evidence="1">The sequence shown here is derived from an EMBL/GenBank/DDBJ whole genome shotgun (WGS) entry which is preliminary data.</text>
</comment>
<dbReference type="RefSeq" id="WP_378263416.1">
    <property type="nucleotide sequence ID" value="NZ_JBHSIT010000014.1"/>
</dbReference>
<evidence type="ECO:0000313" key="2">
    <source>
        <dbReference type="Proteomes" id="UP001595872"/>
    </source>
</evidence>
<gene>
    <name evidence="1" type="ORF">ACFPCY_37100</name>
</gene>
<dbReference type="GO" id="GO:0005524">
    <property type="term" value="F:ATP binding"/>
    <property type="evidence" value="ECO:0007669"/>
    <property type="project" value="UniProtKB-KW"/>
</dbReference>
<dbReference type="PANTHER" id="PTHR35526:SF3">
    <property type="entry name" value="ANTI-SIGMA-F FACTOR RSBW"/>
    <property type="match status" value="1"/>
</dbReference>
<dbReference type="Gene3D" id="3.30.565.10">
    <property type="entry name" value="Histidine kinase-like ATPase, C-terminal domain"/>
    <property type="match status" value="1"/>
</dbReference>
<dbReference type="PANTHER" id="PTHR35526">
    <property type="entry name" value="ANTI-SIGMA-F FACTOR RSBW-RELATED"/>
    <property type="match status" value="1"/>
</dbReference>